<sequence length="129" mass="14240">MPRPTEGAGGGSIALETRRGSRTLRRAFSETAAMFDSFQPPDEAACVSLSLLELQFRVSISPKHAGVGRTRSENVQSTIQEGGGKNKMRTLFAEMGVRGRCILRSPTCFYCERGDESAVERVVRVWSWL</sequence>
<dbReference type="AlphaFoldDB" id="A0A7S1T587"/>
<proteinExistence type="predicted"/>
<accession>A0A7S1T587</accession>
<reference evidence="1" key="1">
    <citation type="submission" date="2021-01" db="EMBL/GenBank/DDBJ databases">
        <authorList>
            <person name="Corre E."/>
            <person name="Pelletier E."/>
            <person name="Niang G."/>
            <person name="Scheremetjew M."/>
            <person name="Finn R."/>
            <person name="Kale V."/>
            <person name="Holt S."/>
            <person name="Cochrane G."/>
            <person name="Meng A."/>
            <person name="Brown T."/>
            <person name="Cohen L."/>
        </authorList>
    </citation>
    <scope>NUCLEOTIDE SEQUENCE</scope>
    <source>
        <strain evidence="1">PLY429</strain>
    </source>
</reference>
<gene>
    <name evidence="1" type="ORF">TCHU04912_LOCUS20236</name>
</gene>
<name>A0A7S1T587_9CHLO</name>
<dbReference type="EMBL" id="HBGG01039329">
    <property type="protein sequence ID" value="CAD9220481.1"/>
    <property type="molecule type" value="Transcribed_RNA"/>
</dbReference>
<protein>
    <submittedName>
        <fullName evidence="1">Uncharacterized protein</fullName>
    </submittedName>
</protein>
<organism evidence="1">
    <name type="scientific">Tetraselmis chuii</name>
    <dbReference type="NCBI Taxonomy" id="63592"/>
    <lineage>
        <taxon>Eukaryota</taxon>
        <taxon>Viridiplantae</taxon>
        <taxon>Chlorophyta</taxon>
        <taxon>core chlorophytes</taxon>
        <taxon>Chlorodendrophyceae</taxon>
        <taxon>Chlorodendrales</taxon>
        <taxon>Chlorodendraceae</taxon>
        <taxon>Tetraselmis</taxon>
    </lineage>
</organism>
<evidence type="ECO:0000313" key="1">
    <source>
        <dbReference type="EMBL" id="CAD9220481.1"/>
    </source>
</evidence>